<evidence type="ECO:0000313" key="3">
    <source>
        <dbReference type="Proteomes" id="UP000289996"/>
    </source>
</evidence>
<reference evidence="2 3" key="1">
    <citation type="submission" date="2018-11" db="EMBL/GenBank/DDBJ databases">
        <authorList>
            <person name="Wuyts S."/>
        </authorList>
    </citation>
    <scope>NUCLEOTIDE SEQUENCE [LARGE SCALE GENOMIC DNA]</scope>
    <source>
        <strain evidence="2">Lactobacillus mudanjiangensis AMBF249</strain>
    </source>
</reference>
<feature type="domain" description="IrrE N-terminal-like" evidence="1">
    <location>
        <begin position="33"/>
        <end position="86"/>
    </location>
</feature>
<dbReference type="Proteomes" id="UP000289996">
    <property type="component" value="Unassembled WGS sequence"/>
</dbReference>
<evidence type="ECO:0000259" key="1">
    <source>
        <dbReference type="Pfam" id="PF06114"/>
    </source>
</evidence>
<dbReference type="OrthoDB" id="9816277at2"/>
<dbReference type="Gene3D" id="1.10.10.2910">
    <property type="match status" value="1"/>
</dbReference>
<accession>A0A660E4D1</accession>
<dbReference type="Pfam" id="PF06114">
    <property type="entry name" value="Peptidase_M78"/>
    <property type="match status" value="1"/>
</dbReference>
<dbReference type="InterPro" id="IPR010359">
    <property type="entry name" value="IrrE_HExxH"/>
</dbReference>
<protein>
    <recommendedName>
        <fullName evidence="1">IrrE N-terminal-like domain-containing protein</fullName>
    </recommendedName>
</protein>
<dbReference type="AlphaFoldDB" id="A0A660E4D1"/>
<proteinExistence type="predicted"/>
<keyword evidence="3" id="KW-1185">Reference proteome</keyword>
<name>A0A660E4D1_9LACO</name>
<evidence type="ECO:0000313" key="2">
    <source>
        <dbReference type="EMBL" id="VDG30172.1"/>
    </source>
</evidence>
<organism evidence="2 3">
    <name type="scientific">Lactiplantibacillus mudanjiangensis</name>
    <dbReference type="NCBI Taxonomy" id="1296538"/>
    <lineage>
        <taxon>Bacteria</taxon>
        <taxon>Bacillati</taxon>
        <taxon>Bacillota</taxon>
        <taxon>Bacilli</taxon>
        <taxon>Lactobacillales</taxon>
        <taxon>Lactobacillaceae</taxon>
        <taxon>Lactiplantibacillus</taxon>
    </lineage>
</organism>
<dbReference type="RefSeq" id="WP_130852319.1">
    <property type="nucleotide sequence ID" value="NZ_UYIG01000174.1"/>
</dbReference>
<gene>
    <name evidence="2" type="ORF">MUDAN_MDHGFNIF_01725</name>
</gene>
<dbReference type="EMBL" id="UYIG01000174">
    <property type="protein sequence ID" value="VDG30172.1"/>
    <property type="molecule type" value="Genomic_DNA"/>
</dbReference>
<sequence>MAFEKNAVLAAHKLIKKYNTSDPYELAKKCGYILLYADLGDINYAQRDYYKRINVITLNSRSNESLQYYSLAHEIGHAVLHNGFSTAFFRQSGGCGMVNWAEKDANEFAMQIMLARFSDEDVKRMTKYELIESMGLQENLVRYIQ</sequence>